<accession>A0A7Z2GH84</accession>
<dbReference type="Gene3D" id="1.20.1720.10">
    <property type="entry name" value="Multidrug resistance protein D"/>
    <property type="match status" value="1"/>
</dbReference>
<evidence type="ECO:0000256" key="1">
    <source>
        <dbReference type="ARBA" id="ARBA00004141"/>
    </source>
</evidence>
<organism evidence="8 9">
    <name type="scientific">Paraburkholderia acidisoli</name>
    <dbReference type="NCBI Taxonomy" id="2571748"/>
    <lineage>
        <taxon>Bacteria</taxon>
        <taxon>Pseudomonadati</taxon>
        <taxon>Pseudomonadota</taxon>
        <taxon>Betaproteobacteria</taxon>
        <taxon>Burkholderiales</taxon>
        <taxon>Burkholderiaceae</taxon>
        <taxon>Paraburkholderia</taxon>
    </lineage>
</organism>
<feature type="transmembrane region" description="Helical" evidence="5">
    <location>
        <begin position="84"/>
        <end position="104"/>
    </location>
</feature>
<dbReference type="PROSITE" id="PS00216">
    <property type="entry name" value="SUGAR_TRANSPORT_1"/>
    <property type="match status" value="1"/>
</dbReference>
<keyword evidence="9" id="KW-1185">Reference proteome</keyword>
<dbReference type="PANTHER" id="PTHR42718:SF49">
    <property type="entry name" value="EXPORT PROTEIN"/>
    <property type="match status" value="1"/>
</dbReference>
<dbReference type="Proteomes" id="UP000433577">
    <property type="component" value="Chromosome 1"/>
</dbReference>
<dbReference type="OrthoDB" id="9807274at2"/>
<feature type="signal peptide" evidence="6">
    <location>
        <begin position="1"/>
        <end position="36"/>
    </location>
</feature>
<feature type="transmembrane region" description="Helical" evidence="5">
    <location>
        <begin position="140"/>
        <end position="163"/>
    </location>
</feature>
<dbReference type="GO" id="GO:0022857">
    <property type="term" value="F:transmembrane transporter activity"/>
    <property type="evidence" value="ECO:0007669"/>
    <property type="project" value="InterPro"/>
</dbReference>
<dbReference type="EMBL" id="CP046913">
    <property type="protein sequence ID" value="QGZ61771.1"/>
    <property type="molecule type" value="Genomic_DNA"/>
</dbReference>
<comment type="subcellular location">
    <subcellularLocation>
        <location evidence="1">Membrane</location>
        <topology evidence="1">Multi-pass membrane protein</topology>
    </subcellularLocation>
</comment>
<dbReference type="AlphaFoldDB" id="A0A7Z2GH84"/>
<keyword evidence="2 5" id="KW-0812">Transmembrane</keyword>
<feature type="transmembrane region" description="Helical" evidence="5">
    <location>
        <begin position="365"/>
        <end position="387"/>
    </location>
</feature>
<evidence type="ECO:0000256" key="4">
    <source>
        <dbReference type="ARBA" id="ARBA00023136"/>
    </source>
</evidence>
<gene>
    <name evidence="8" type="ORF">FAZ98_08520</name>
</gene>
<dbReference type="SUPFAM" id="SSF103473">
    <property type="entry name" value="MFS general substrate transporter"/>
    <property type="match status" value="1"/>
</dbReference>
<feature type="chain" id="PRO_5030581813" evidence="6">
    <location>
        <begin position="37"/>
        <end position="533"/>
    </location>
</feature>
<evidence type="ECO:0000256" key="2">
    <source>
        <dbReference type="ARBA" id="ARBA00022692"/>
    </source>
</evidence>
<dbReference type="InterPro" id="IPR020846">
    <property type="entry name" value="MFS_dom"/>
</dbReference>
<keyword evidence="4 5" id="KW-0472">Membrane</keyword>
<dbReference type="Pfam" id="PF07690">
    <property type="entry name" value="MFS_1"/>
    <property type="match status" value="1"/>
</dbReference>
<dbReference type="CDD" id="cd17321">
    <property type="entry name" value="MFS_MMR_MDR_like"/>
    <property type="match status" value="1"/>
</dbReference>
<dbReference type="InterPro" id="IPR005829">
    <property type="entry name" value="Sugar_transporter_CS"/>
</dbReference>
<feature type="transmembrane region" description="Helical" evidence="5">
    <location>
        <begin position="332"/>
        <end position="353"/>
    </location>
</feature>
<feature type="transmembrane region" description="Helical" evidence="5">
    <location>
        <begin position="169"/>
        <end position="188"/>
    </location>
</feature>
<evidence type="ECO:0000256" key="6">
    <source>
        <dbReference type="SAM" id="SignalP"/>
    </source>
</evidence>
<keyword evidence="6" id="KW-0732">Signal</keyword>
<reference evidence="8 9" key="1">
    <citation type="submission" date="2019-12" db="EMBL/GenBank/DDBJ databases">
        <title>Paraburkholderia acidiphila 7Q-K02 sp. nov and Paraburkholderia acidisoli DHF22 sp. nov., two strains isolated from forest soil.</title>
        <authorList>
            <person name="Gao Z."/>
            <person name="Qiu L."/>
        </authorList>
    </citation>
    <scope>NUCLEOTIDE SEQUENCE [LARGE SCALE GENOMIC DNA]</scope>
    <source>
        <strain evidence="8 9">DHF22</strain>
    </source>
</reference>
<feature type="transmembrane region" description="Helical" evidence="5">
    <location>
        <begin position="200"/>
        <end position="221"/>
    </location>
</feature>
<evidence type="ECO:0000313" key="8">
    <source>
        <dbReference type="EMBL" id="QGZ61771.1"/>
    </source>
</evidence>
<feature type="transmembrane region" description="Helical" evidence="5">
    <location>
        <begin position="269"/>
        <end position="294"/>
    </location>
</feature>
<dbReference type="PROSITE" id="PS50850">
    <property type="entry name" value="MFS"/>
    <property type="match status" value="1"/>
</dbReference>
<keyword evidence="3 5" id="KW-1133">Transmembrane helix</keyword>
<evidence type="ECO:0000259" key="7">
    <source>
        <dbReference type="PROSITE" id="PS50850"/>
    </source>
</evidence>
<dbReference type="PANTHER" id="PTHR42718">
    <property type="entry name" value="MAJOR FACILITATOR SUPERFAMILY MULTIDRUG TRANSPORTER MFSC"/>
    <property type="match status" value="1"/>
</dbReference>
<feature type="transmembrane region" description="Helical" evidence="5">
    <location>
        <begin position="227"/>
        <end position="249"/>
    </location>
</feature>
<dbReference type="KEGG" id="pacs:FAZ98_08520"/>
<evidence type="ECO:0000313" key="9">
    <source>
        <dbReference type="Proteomes" id="UP000433577"/>
    </source>
</evidence>
<dbReference type="RefSeq" id="WP_158950611.1">
    <property type="nucleotide sequence ID" value="NZ_CP046913.1"/>
</dbReference>
<proteinExistence type="predicted"/>
<feature type="domain" description="Major facilitator superfamily (MFS) profile" evidence="7">
    <location>
        <begin position="1"/>
        <end position="499"/>
    </location>
</feature>
<dbReference type="InterPro" id="IPR036259">
    <property type="entry name" value="MFS_trans_sf"/>
</dbReference>
<name>A0A7Z2GH84_9BURK</name>
<feature type="transmembrane region" description="Helical" evidence="5">
    <location>
        <begin position="408"/>
        <end position="426"/>
    </location>
</feature>
<feature type="transmembrane region" description="Helical" evidence="5">
    <location>
        <begin position="306"/>
        <end position="325"/>
    </location>
</feature>
<feature type="transmembrane region" description="Helical" evidence="5">
    <location>
        <begin position="52"/>
        <end position="72"/>
    </location>
</feature>
<sequence length="533" mass="54970">MDPTIYSNRTRRQGVLAAVCIAALALPLAFSGGALATPAISRDLHASPDAVYWITNAFMLAFGSLLMAAGALADRFGRKRVFTLGVAGFTLASATLGLAPSIVVLNLLRAAQGVAAAAALAGGAAALAQEFDGSARTRAFSTLGATFGVGLAFGPIIAGWLIAFLSWHAIFMTGAFAGILSLSLAVPQMQESCDPHARRLDWPGIVTFTAALACFTCGLIEAPTHGWTSVTTATLLVACMAFAIAFVVVETRSSRPMLDLSLFRYPRFIGVQVLPVATCYCYIVLLVVLPLRFIGMDGYDEVHASYLMLALSSPMLFVPFVAAALTRWLSAGIISGIGLVIAGAGLHALAGALRAGAGSAAIGPMLAIGIGAGLPWGLMDGLSVSMVPKSRAGMATGIFSTTRVAGECVALATVNALLAVLTQFSLRAAVPLANSTNVAEAAARLSAGDLAHATAKLPHISPVTLQASYHEAFGHLLDGLTAITLLCALAVFAFLSRVRAYDEASGTDAAPLSCDLPMVDRKSQLTESVGGER</sequence>
<feature type="transmembrane region" description="Helical" evidence="5">
    <location>
        <begin position="110"/>
        <end position="128"/>
    </location>
</feature>
<evidence type="ECO:0000256" key="3">
    <source>
        <dbReference type="ARBA" id="ARBA00022989"/>
    </source>
</evidence>
<protein>
    <submittedName>
        <fullName evidence="8">MFS transporter</fullName>
    </submittedName>
</protein>
<dbReference type="InterPro" id="IPR011701">
    <property type="entry name" value="MFS"/>
</dbReference>
<evidence type="ECO:0000256" key="5">
    <source>
        <dbReference type="SAM" id="Phobius"/>
    </source>
</evidence>
<dbReference type="GO" id="GO:0016020">
    <property type="term" value="C:membrane"/>
    <property type="evidence" value="ECO:0007669"/>
    <property type="project" value="UniProtKB-SubCell"/>
</dbReference>
<feature type="transmembrane region" description="Helical" evidence="5">
    <location>
        <begin position="472"/>
        <end position="495"/>
    </location>
</feature>